<gene>
    <name evidence="3" type="ORF">V3851_19460</name>
</gene>
<accession>A0ABU7VXP8</accession>
<dbReference type="RefSeq" id="WP_331848219.1">
    <property type="nucleotide sequence ID" value="NZ_JAZHPZ010000011.1"/>
</dbReference>
<dbReference type="CDD" id="cd00118">
    <property type="entry name" value="LysM"/>
    <property type="match status" value="1"/>
</dbReference>
<evidence type="ECO:0000259" key="2">
    <source>
        <dbReference type="PROSITE" id="PS51782"/>
    </source>
</evidence>
<feature type="compositionally biased region" description="Basic and acidic residues" evidence="1">
    <location>
        <begin position="213"/>
        <end position="227"/>
    </location>
</feature>
<dbReference type="InterPro" id="IPR048862">
    <property type="entry name" value="SPOCS_spoVID_N"/>
</dbReference>
<feature type="domain" description="LysM" evidence="2">
    <location>
        <begin position="404"/>
        <end position="447"/>
    </location>
</feature>
<feature type="region of interest" description="Disordered" evidence="1">
    <location>
        <begin position="213"/>
        <end position="240"/>
    </location>
</feature>
<evidence type="ECO:0000313" key="4">
    <source>
        <dbReference type="Proteomes" id="UP001306950"/>
    </source>
</evidence>
<dbReference type="Pfam" id="PF20918">
    <property type="entry name" value="SPOCS_spoVID-N"/>
    <property type="match status" value="1"/>
</dbReference>
<dbReference type="PROSITE" id="PS51782">
    <property type="entry name" value="LYSM"/>
    <property type="match status" value="1"/>
</dbReference>
<dbReference type="SMART" id="SM00257">
    <property type="entry name" value="LysM"/>
    <property type="match status" value="1"/>
</dbReference>
<name>A0ABU7VXP8_9BACL</name>
<feature type="compositionally biased region" description="Basic and acidic residues" evidence="1">
    <location>
        <begin position="338"/>
        <end position="348"/>
    </location>
</feature>
<sequence length="448" mass="50391">MADQSYGLRFDIYERVHLAENVIGIDELEEIELYPKIQVIPGEEYASLRGHLLLSGLYRGDGETQELEHWIPVEITIPLSRVGKLEDIAVEIENFDVDLLSARSLNITGVLSLQGIETSSLAADTEEWKDREFVVAHEPVSELRGEDDEEDDAAWEGRLNPENLERSYTEHFRTWEQQSEPEPADADEHEQPAILTWNNSTSPLFAESVVADKEAGFPDVEEARDPEWPGDEEGGNQQSVIVSEINLGNLGSDAAVNERESQASVSGAEAPYSFETEVPSSADFGTAESVFSEKVEAIEEAVKENQEAAEDVENAVKGENQAEAEEKKELKIALGSKKSGDKEQDKKYGISKLLSKQRQVEPGLDPQEEEPAQAEAQQEDGDEVRWKNLFIRNAEEQNPFRKVKLVIVQREETLDEIAERYQLSTRELQLYNRLSEHHLSEGQVLYIP</sequence>
<dbReference type="Pfam" id="PF01476">
    <property type="entry name" value="LysM"/>
    <property type="match status" value="1"/>
</dbReference>
<comment type="caution">
    <text evidence="3">The sequence shown here is derived from an EMBL/GenBank/DDBJ whole genome shotgun (WGS) entry which is preliminary data.</text>
</comment>
<dbReference type="EMBL" id="JAZHPZ010000011">
    <property type="protein sequence ID" value="MEF2968011.1"/>
    <property type="molecule type" value="Genomic_DNA"/>
</dbReference>
<reference evidence="3 4" key="1">
    <citation type="submission" date="2024-02" db="EMBL/GenBank/DDBJ databases">
        <title>A nitrogen-fixing paenibacillus bacterium.</title>
        <authorList>
            <person name="Zhang W.L."/>
            <person name="Chen S.F."/>
        </authorList>
    </citation>
    <scope>NUCLEOTIDE SEQUENCE [LARGE SCALE GENOMIC DNA]</scope>
    <source>
        <strain evidence="3 4">M1</strain>
    </source>
</reference>
<feature type="region of interest" description="Disordered" evidence="1">
    <location>
        <begin position="303"/>
        <end position="381"/>
    </location>
</feature>
<feature type="compositionally biased region" description="Acidic residues" evidence="1">
    <location>
        <begin position="366"/>
        <end position="381"/>
    </location>
</feature>
<evidence type="ECO:0000313" key="3">
    <source>
        <dbReference type="EMBL" id="MEF2968011.1"/>
    </source>
</evidence>
<dbReference type="InterPro" id="IPR036779">
    <property type="entry name" value="LysM_dom_sf"/>
</dbReference>
<protein>
    <submittedName>
        <fullName evidence="3">LysM peptidoglycan-binding domain-containing protein</fullName>
    </submittedName>
</protein>
<dbReference type="Gene3D" id="3.10.350.10">
    <property type="entry name" value="LysM domain"/>
    <property type="match status" value="1"/>
</dbReference>
<evidence type="ECO:0000256" key="1">
    <source>
        <dbReference type="SAM" id="MobiDB-lite"/>
    </source>
</evidence>
<keyword evidence="4" id="KW-1185">Reference proteome</keyword>
<dbReference type="Proteomes" id="UP001306950">
    <property type="component" value="Unassembled WGS sequence"/>
</dbReference>
<dbReference type="SUPFAM" id="SSF54106">
    <property type="entry name" value="LysM domain"/>
    <property type="match status" value="1"/>
</dbReference>
<dbReference type="InterPro" id="IPR018392">
    <property type="entry name" value="LysM"/>
</dbReference>
<organism evidence="3 4">
    <name type="scientific">Paenibacillus haidiansis</name>
    <dbReference type="NCBI Taxonomy" id="1574488"/>
    <lineage>
        <taxon>Bacteria</taxon>
        <taxon>Bacillati</taxon>
        <taxon>Bacillota</taxon>
        <taxon>Bacilli</taxon>
        <taxon>Bacillales</taxon>
        <taxon>Paenibacillaceae</taxon>
        <taxon>Paenibacillus</taxon>
    </lineage>
</organism>
<proteinExistence type="predicted"/>